<evidence type="ECO:0000256" key="3">
    <source>
        <dbReference type="ARBA" id="ARBA00022741"/>
    </source>
</evidence>
<feature type="domain" description="ABC transmembrane type-1" evidence="9">
    <location>
        <begin position="22"/>
        <end position="340"/>
    </location>
</feature>
<accession>A0ABU5SG67</accession>
<dbReference type="InterPro" id="IPR017871">
    <property type="entry name" value="ABC_transporter-like_CS"/>
</dbReference>
<comment type="subcellular location">
    <subcellularLocation>
        <location evidence="1">Cell membrane</location>
        <topology evidence="1">Multi-pass membrane protein</topology>
    </subcellularLocation>
</comment>
<keyword evidence="3" id="KW-0547">Nucleotide-binding</keyword>
<evidence type="ECO:0000256" key="4">
    <source>
        <dbReference type="ARBA" id="ARBA00022840"/>
    </source>
</evidence>
<sequence>MKTYFRILQYAESLRAFAFPYFILSLLASLFGILNFTLLIPLLDVLFDKVQMVDLQKFSIKPEFSLESDYFKEIFNYYFYQIIGLYGRMGALKFACVAIVVSVVCSNIFRYFSQRILKTVEAQTIASLRQAIFEKTLNLHFGFFNNERKGNLMAHLTTDVQEVENSVGRAFTASFKEVFTLVMYFVFLFNMSVKLTLFSLLILPISGGVIATISRRLRRAAREVQERQSAMIGTLDEVFGGMRIVKGFNAEKVVAEKFKEQNYGYKSAVLRMVYRQEMTSPVSEALGVTVIAGILLYGGSLVINNDESLSASTFISFIILFSQVMRPAKVIADAFSGVQRGIASAERILKLIDTVPAIQDAENAVAIPEFKEEIEFKNVSFEYQEGRKVLDNISFKIQKGKTIALVGTSGGGKSTLADLVPRFYDPTEGQILMDGVDLKQITQASLSKQIGIVTQESILFNDTVANNITFGSVATDAQIEEAAKIANAHQYISQLADGYQTFIGDRGGRLSGGQRQRLSIARAVLKNPPILILDEATSALDTESEKLVQEALTHLMKNRTTLVIAHRLSTIQHADEILVINHGKIVERGTHNELLANENGFYKKLNSMQEA</sequence>
<keyword evidence="5 7" id="KW-1133">Transmembrane helix</keyword>
<dbReference type="InterPro" id="IPR039421">
    <property type="entry name" value="Type_1_exporter"/>
</dbReference>
<dbReference type="SMART" id="SM00382">
    <property type="entry name" value="AAA"/>
    <property type="match status" value="1"/>
</dbReference>
<dbReference type="InterPro" id="IPR027417">
    <property type="entry name" value="P-loop_NTPase"/>
</dbReference>
<dbReference type="GO" id="GO:0005524">
    <property type="term" value="F:ATP binding"/>
    <property type="evidence" value="ECO:0007669"/>
    <property type="project" value="UniProtKB-KW"/>
</dbReference>
<dbReference type="Pfam" id="PF00664">
    <property type="entry name" value="ABC_membrane"/>
    <property type="match status" value="1"/>
</dbReference>
<dbReference type="InterPro" id="IPR011527">
    <property type="entry name" value="ABC1_TM_dom"/>
</dbReference>
<protein>
    <submittedName>
        <fullName evidence="10">ABC transporter ATP-binding protein</fullName>
    </submittedName>
</protein>
<comment type="caution">
    <text evidence="10">The sequence shown here is derived from an EMBL/GenBank/DDBJ whole genome shotgun (WGS) entry which is preliminary data.</text>
</comment>
<keyword evidence="11" id="KW-1185">Reference proteome</keyword>
<dbReference type="InterPro" id="IPR036640">
    <property type="entry name" value="ABC1_TM_sf"/>
</dbReference>
<feature type="transmembrane region" description="Helical" evidence="7">
    <location>
        <begin position="90"/>
        <end position="109"/>
    </location>
</feature>
<evidence type="ECO:0000256" key="2">
    <source>
        <dbReference type="ARBA" id="ARBA00022692"/>
    </source>
</evidence>
<dbReference type="Gene3D" id="1.20.1560.10">
    <property type="entry name" value="ABC transporter type 1, transmembrane domain"/>
    <property type="match status" value="1"/>
</dbReference>
<reference evidence="10 11" key="1">
    <citation type="submission" date="2023-12" db="EMBL/GenBank/DDBJ databases">
        <title>Novel species of the genus Arcicella isolated from rivers.</title>
        <authorList>
            <person name="Lu H."/>
        </authorList>
    </citation>
    <scope>NUCLEOTIDE SEQUENCE [LARGE SCALE GENOMIC DNA]</scope>
    <source>
        <strain evidence="10 11">DC25W</strain>
    </source>
</reference>
<evidence type="ECO:0000256" key="7">
    <source>
        <dbReference type="SAM" id="Phobius"/>
    </source>
</evidence>
<dbReference type="CDD" id="cd18552">
    <property type="entry name" value="ABC_6TM_MsbA_like"/>
    <property type="match status" value="1"/>
</dbReference>
<evidence type="ECO:0000313" key="10">
    <source>
        <dbReference type="EMBL" id="MEA5426278.1"/>
    </source>
</evidence>
<evidence type="ECO:0000259" key="8">
    <source>
        <dbReference type="PROSITE" id="PS50893"/>
    </source>
</evidence>
<evidence type="ECO:0000259" key="9">
    <source>
        <dbReference type="PROSITE" id="PS50929"/>
    </source>
</evidence>
<dbReference type="EMBL" id="JAYGIM010000005">
    <property type="protein sequence ID" value="MEA5426278.1"/>
    <property type="molecule type" value="Genomic_DNA"/>
</dbReference>
<dbReference type="InterPro" id="IPR003439">
    <property type="entry name" value="ABC_transporter-like_ATP-bd"/>
</dbReference>
<name>A0ABU5SG67_9BACT</name>
<evidence type="ECO:0000256" key="5">
    <source>
        <dbReference type="ARBA" id="ARBA00022989"/>
    </source>
</evidence>
<dbReference type="SUPFAM" id="SSF52540">
    <property type="entry name" value="P-loop containing nucleoside triphosphate hydrolases"/>
    <property type="match status" value="1"/>
</dbReference>
<evidence type="ECO:0000313" key="11">
    <source>
        <dbReference type="Proteomes" id="UP001302222"/>
    </source>
</evidence>
<dbReference type="InterPro" id="IPR003593">
    <property type="entry name" value="AAA+_ATPase"/>
</dbReference>
<dbReference type="CDD" id="cd03251">
    <property type="entry name" value="ABCC_MsbA"/>
    <property type="match status" value="1"/>
</dbReference>
<dbReference type="PANTHER" id="PTHR43394:SF1">
    <property type="entry name" value="ATP-BINDING CASSETTE SUB-FAMILY B MEMBER 10, MITOCHONDRIAL"/>
    <property type="match status" value="1"/>
</dbReference>
<dbReference type="Proteomes" id="UP001302222">
    <property type="component" value="Unassembled WGS sequence"/>
</dbReference>
<proteinExistence type="predicted"/>
<dbReference type="PROSITE" id="PS00211">
    <property type="entry name" value="ABC_TRANSPORTER_1"/>
    <property type="match status" value="1"/>
</dbReference>
<gene>
    <name evidence="10" type="ORF">VB798_06805</name>
</gene>
<dbReference type="PROSITE" id="PS50929">
    <property type="entry name" value="ABC_TM1F"/>
    <property type="match status" value="1"/>
</dbReference>
<evidence type="ECO:0000256" key="1">
    <source>
        <dbReference type="ARBA" id="ARBA00004651"/>
    </source>
</evidence>
<evidence type="ECO:0000256" key="6">
    <source>
        <dbReference type="ARBA" id="ARBA00023136"/>
    </source>
</evidence>
<dbReference type="Pfam" id="PF00005">
    <property type="entry name" value="ABC_tran"/>
    <property type="match status" value="1"/>
</dbReference>
<keyword evidence="4 10" id="KW-0067">ATP-binding</keyword>
<feature type="transmembrane region" description="Helical" evidence="7">
    <location>
        <begin position="21"/>
        <end position="43"/>
    </location>
</feature>
<dbReference type="RefSeq" id="WP_323257291.1">
    <property type="nucleotide sequence ID" value="NZ_JAYGIM010000005.1"/>
</dbReference>
<keyword evidence="6 7" id="KW-0472">Membrane</keyword>
<keyword evidence="2 7" id="KW-0812">Transmembrane</keyword>
<organism evidence="10 11">
    <name type="scientific">Arcicella lustrica</name>
    <dbReference type="NCBI Taxonomy" id="2984196"/>
    <lineage>
        <taxon>Bacteria</taxon>
        <taxon>Pseudomonadati</taxon>
        <taxon>Bacteroidota</taxon>
        <taxon>Cytophagia</taxon>
        <taxon>Cytophagales</taxon>
        <taxon>Flectobacillaceae</taxon>
        <taxon>Arcicella</taxon>
    </lineage>
</organism>
<dbReference type="SUPFAM" id="SSF90123">
    <property type="entry name" value="ABC transporter transmembrane region"/>
    <property type="match status" value="1"/>
</dbReference>
<dbReference type="PANTHER" id="PTHR43394">
    <property type="entry name" value="ATP-DEPENDENT PERMEASE MDL1, MITOCHONDRIAL"/>
    <property type="match status" value="1"/>
</dbReference>
<dbReference type="Gene3D" id="3.40.50.300">
    <property type="entry name" value="P-loop containing nucleotide triphosphate hydrolases"/>
    <property type="match status" value="1"/>
</dbReference>
<dbReference type="PROSITE" id="PS50893">
    <property type="entry name" value="ABC_TRANSPORTER_2"/>
    <property type="match status" value="1"/>
</dbReference>
<feature type="domain" description="ABC transporter" evidence="8">
    <location>
        <begin position="374"/>
        <end position="607"/>
    </location>
</feature>